<gene>
    <name evidence="2" type="ORF">ABDK96_07575</name>
</gene>
<evidence type="ECO:0000313" key="2">
    <source>
        <dbReference type="EMBL" id="MEO9247535.1"/>
    </source>
</evidence>
<name>A0ABV0IHH6_9MICC</name>
<feature type="region of interest" description="Disordered" evidence="1">
    <location>
        <begin position="1"/>
        <end position="34"/>
    </location>
</feature>
<dbReference type="RefSeq" id="WP_347920200.1">
    <property type="nucleotide sequence ID" value="NZ_JBDXMX010000003.1"/>
</dbReference>
<evidence type="ECO:0000256" key="1">
    <source>
        <dbReference type="SAM" id="MobiDB-lite"/>
    </source>
</evidence>
<organism evidence="2 3">
    <name type="scientific">Citricoccus nitrophenolicus</name>
    <dbReference type="NCBI Taxonomy" id="863575"/>
    <lineage>
        <taxon>Bacteria</taxon>
        <taxon>Bacillati</taxon>
        <taxon>Actinomycetota</taxon>
        <taxon>Actinomycetes</taxon>
        <taxon>Micrococcales</taxon>
        <taxon>Micrococcaceae</taxon>
        <taxon>Citricoccus</taxon>
    </lineage>
</organism>
<keyword evidence="3" id="KW-1185">Reference proteome</keyword>
<feature type="compositionally biased region" description="Pro residues" evidence="1">
    <location>
        <begin position="7"/>
        <end position="20"/>
    </location>
</feature>
<protein>
    <submittedName>
        <fullName evidence="2">Uncharacterized protein</fullName>
    </submittedName>
</protein>
<comment type="caution">
    <text evidence="2">The sequence shown here is derived from an EMBL/GenBank/DDBJ whole genome shotgun (WGS) entry which is preliminary data.</text>
</comment>
<sequence length="160" mass="17500">MTHEVPHPPAHQPPRRLPPPRAKHGPADPGRMAPGRRATLMVVVEQDEPEQALRESLEWVHAFERDCGLVVDTEATELYGVALAEDLKDSLRPPRDASVAEHLDFICAEGRWLNPGTCPLAPPDSNGAPAWAWAYYQAVMGAPDSAYCTIWDLLPLPAAA</sequence>
<proteinExistence type="predicted"/>
<reference evidence="2 3" key="1">
    <citation type="submission" date="2024-05" db="EMBL/GenBank/DDBJ databases">
        <authorList>
            <person name="Yi C."/>
        </authorList>
    </citation>
    <scope>NUCLEOTIDE SEQUENCE [LARGE SCALE GENOMIC DNA]</scope>
    <source>
        <strain evidence="2 3">XS13</strain>
    </source>
</reference>
<dbReference type="Proteomes" id="UP001484097">
    <property type="component" value="Unassembled WGS sequence"/>
</dbReference>
<evidence type="ECO:0000313" key="3">
    <source>
        <dbReference type="Proteomes" id="UP001484097"/>
    </source>
</evidence>
<dbReference type="EMBL" id="JBDXMX010000003">
    <property type="protein sequence ID" value="MEO9247535.1"/>
    <property type="molecule type" value="Genomic_DNA"/>
</dbReference>
<accession>A0ABV0IHH6</accession>